<dbReference type="RefSeq" id="XP_005647374.1">
    <property type="nucleotide sequence ID" value="XM_005647317.1"/>
</dbReference>
<dbReference type="GO" id="GO:0035303">
    <property type="term" value="P:regulation of dephosphorylation"/>
    <property type="evidence" value="ECO:0007669"/>
    <property type="project" value="TreeGrafter"/>
</dbReference>
<sequence length="292" mass="32391">MVAALGLFSSNEQAEDIATADLKYLLVPYLWGDLLSRSRTQDLSKRVQLLSNASELLRGFLEQCSEYGLLGPDEKSALMEAQGQGSIDPGTRRTQKIARIRLEKAARAKLDALRMQDLRRKRVSELEAEEAQDSVDEDMERDVWSTQIQLRTMKAANLLGSLKQEIELLSHAASLPEDLRERPAQPPPAALMQELHTAAAALSIKSDAQQMRTNVFRPSHILPTVTLAQQAEREIASAQRAAEARTRAEAARANAKAEDKDGEAETLRQRAWDDWKDDNPRGAGNSKLLPTA</sequence>
<reference evidence="2 3" key="1">
    <citation type="journal article" date="2012" name="Genome Biol.">
        <title>The genome of the polar eukaryotic microalga coccomyxa subellipsoidea reveals traits of cold adaptation.</title>
        <authorList>
            <person name="Blanc G."/>
            <person name="Agarkova I."/>
            <person name="Grimwood J."/>
            <person name="Kuo A."/>
            <person name="Brueggeman A."/>
            <person name="Dunigan D."/>
            <person name="Gurnon J."/>
            <person name="Ladunga I."/>
            <person name="Lindquist E."/>
            <person name="Lucas S."/>
            <person name="Pangilinan J."/>
            <person name="Proschold T."/>
            <person name="Salamov A."/>
            <person name="Schmutz J."/>
            <person name="Weeks D."/>
            <person name="Yamada T."/>
            <person name="Claverie J.M."/>
            <person name="Grigoriev I."/>
            <person name="Van Etten J."/>
            <person name="Lomsadze A."/>
            <person name="Borodovsky M."/>
        </authorList>
    </citation>
    <scope>NUCLEOTIDE SEQUENCE [LARGE SCALE GENOMIC DNA]</scope>
    <source>
        <strain evidence="2 3">C-169</strain>
    </source>
</reference>
<evidence type="ECO:0000256" key="1">
    <source>
        <dbReference type="SAM" id="MobiDB-lite"/>
    </source>
</evidence>
<feature type="region of interest" description="Disordered" evidence="1">
    <location>
        <begin position="236"/>
        <end position="292"/>
    </location>
</feature>
<name>I0YWR1_COCSC</name>
<dbReference type="PANTHER" id="PTHR10933">
    <property type="entry name" value="IMMUNOGLOBULIN-BINDING PROTEIN 1"/>
    <property type="match status" value="1"/>
</dbReference>
<dbReference type="Pfam" id="PF04177">
    <property type="entry name" value="TAP42"/>
    <property type="match status" value="1"/>
</dbReference>
<feature type="compositionally biased region" description="Basic and acidic residues" evidence="1">
    <location>
        <begin position="242"/>
        <end position="280"/>
    </location>
</feature>
<dbReference type="GO" id="GO:0051721">
    <property type="term" value="F:protein phosphatase 2A binding"/>
    <property type="evidence" value="ECO:0007669"/>
    <property type="project" value="TreeGrafter"/>
</dbReference>
<dbReference type="OrthoDB" id="10261753at2759"/>
<dbReference type="eggNOG" id="KOG2830">
    <property type="taxonomic scope" value="Eukaryota"/>
</dbReference>
<evidence type="ECO:0000313" key="2">
    <source>
        <dbReference type="EMBL" id="EIE22830.1"/>
    </source>
</evidence>
<protein>
    <recommendedName>
        <fullName evidence="4">TAP42-like protein</fullName>
    </recommendedName>
</protein>
<dbReference type="KEGG" id="csl:COCSUDRAFT_42427"/>
<dbReference type="STRING" id="574566.I0YWR1"/>
<evidence type="ECO:0000313" key="3">
    <source>
        <dbReference type="Proteomes" id="UP000007264"/>
    </source>
</evidence>
<accession>I0YWR1</accession>
<dbReference type="GeneID" id="17040817"/>
<dbReference type="InterPro" id="IPR007304">
    <property type="entry name" value="TAP46-like"/>
</dbReference>
<dbReference type="Gene3D" id="1.25.40.540">
    <property type="entry name" value="TAP42-like family"/>
    <property type="match status" value="1"/>
</dbReference>
<dbReference type="GO" id="GO:0009966">
    <property type="term" value="P:regulation of signal transduction"/>
    <property type="evidence" value="ECO:0007669"/>
    <property type="project" value="InterPro"/>
</dbReference>
<keyword evidence="3" id="KW-1185">Reference proteome</keyword>
<dbReference type="GO" id="GO:0005829">
    <property type="term" value="C:cytosol"/>
    <property type="evidence" value="ECO:0007669"/>
    <property type="project" value="TreeGrafter"/>
</dbReference>
<evidence type="ECO:0008006" key="4">
    <source>
        <dbReference type="Google" id="ProtNLM"/>
    </source>
</evidence>
<proteinExistence type="predicted"/>
<gene>
    <name evidence="2" type="ORF">COCSUDRAFT_42427</name>
</gene>
<dbReference type="EMBL" id="AGSI01000009">
    <property type="protein sequence ID" value="EIE22830.1"/>
    <property type="molecule type" value="Genomic_DNA"/>
</dbReference>
<comment type="caution">
    <text evidence="2">The sequence shown here is derived from an EMBL/GenBank/DDBJ whole genome shotgun (WGS) entry which is preliminary data.</text>
</comment>
<dbReference type="PANTHER" id="PTHR10933:SF9">
    <property type="entry name" value="IMMUNOGLOBULIN-BINDING PROTEIN 1"/>
    <property type="match status" value="1"/>
</dbReference>
<dbReference type="AlphaFoldDB" id="I0YWR1"/>
<organism evidence="2 3">
    <name type="scientific">Coccomyxa subellipsoidea (strain C-169)</name>
    <name type="common">Green microalga</name>
    <dbReference type="NCBI Taxonomy" id="574566"/>
    <lineage>
        <taxon>Eukaryota</taxon>
        <taxon>Viridiplantae</taxon>
        <taxon>Chlorophyta</taxon>
        <taxon>core chlorophytes</taxon>
        <taxon>Trebouxiophyceae</taxon>
        <taxon>Trebouxiophyceae incertae sedis</taxon>
        <taxon>Coccomyxaceae</taxon>
        <taxon>Coccomyxa</taxon>
        <taxon>Coccomyxa subellipsoidea</taxon>
    </lineage>
</organism>
<dbReference type="Proteomes" id="UP000007264">
    <property type="component" value="Unassembled WGS sequence"/>
</dbReference>
<dbReference type="InterPro" id="IPR038511">
    <property type="entry name" value="TAP42/TAP46-like_sf"/>
</dbReference>